<sequence length="713" mass="78927">MAVQLSYTWIFLWTTIAMSFATQGTKACLNHTKMVVINEVSEPLTQQNSTCSGDCSVFSKLCIYNFNKKHAPACNKSCHTEDDTPFIYNVTKMDDKYNLVLHKSILHLVNIWIVRNWTWMPSCEAQAVPAGETSPIGCNQAENCGDSNLVMKNISPSVECKDKPYIELKCEGTKPDYFILTQDEANNNTLCVTCENPNKKPEASVSLENVTDTTGLVSKDGTVSASKASAVMEDMKSILSKIGNASSAAVSLGEIKGVVQRLKEKKRVSIAYSAESKEMILVSNPNAQKTQFSWSVDLPAEAVNISQSANDGEGFASILRFPKMTPDVKNSTILNDAVYGISMGARISNLTDKINLRFKTERLQAGTEVKCNSWEGVGDQPNWTGDGCVTIMCNDSTITCECSHLTFFAILMSSPQPNGTITDADLNSLTYISYIGCGLSMFFLGVALFMHFLLRKGKSSQAIQILMNLFLALFLLDLTFLSNEWVANTGSYPGCIIIATLMHYSMLSTFTWFAMQALHLYLAFVRASNNKTYKNYMLKMCLSAWVCPAVVVIILACLNEYKLVTITTTSGYGAHMCWITNPMVHYVVNIGYYGVVFLFTLGIFFVIVQRIIMARKLKVQDAKTPSTSKNLMTIMSLFALLGLTWGVAFFSYGAMLIPSYYIFSILNAFQGLFLFIYYYNSSKVLGEDSAAKSSFKDSTSSNTAITNVYDNMH</sequence>
<feature type="transmembrane region" description="Helical" evidence="6">
    <location>
        <begin position="536"/>
        <end position="556"/>
    </location>
</feature>
<dbReference type="AlphaFoldDB" id="A0A6P8GAS9"/>
<evidence type="ECO:0000256" key="5">
    <source>
        <dbReference type="ARBA" id="ARBA00023157"/>
    </source>
</evidence>
<feature type="transmembrane region" description="Helical" evidence="6">
    <location>
        <begin position="431"/>
        <end position="453"/>
    </location>
</feature>
<gene>
    <name evidence="11" type="primary">LOC116223517</name>
</gene>
<dbReference type="PROSITE" id="PS50221">
    <property type="entry name" value="GAIN_B"/>
    <property type="match status" value="1"/>
</dbReference>
<evidence type="ECO:0000256" key="1">
    <source>
        <dbReference type="ARBA" id="ARBA00004141"/>
    </source>
</evidence>
<comment type="subcellular location">
    <subcellularLocation>
        <location evidence="1">Membrane</location>
        <topology evidence="1">Multi-pass membrane protein</topology>
    </subcellularLocation>
</comment>
<reference evidence="11" key="1">
    <citation type="submission" date="2025-08" db="UniProtKB">
        <authorList>
            <consortium name="RefSeq"/>
        </authorList>
    </citation>
    <scope>IDENTIFICATION</scope>
</reference>
<name>A0A6P8GAS9_CLUHA</name>
<evidence type="ECO:0000256" key="6">
    <source>
        <dbReference type="SAM" id="Phobius"/>
    </source>
</evidence>
<evidence type="ECO:0000256" key="4">
    <source>
        <dbReference type="ARBA" id="ARBA00023136"/>
    </source>
</evidence>
<dbReference type="GO" id="GO:0005886">
    <property type="term" value="C:plasma membrane"/>
    <property type="evidence" value="ECO:0007669"/>
    <property type="project" value="TreeGrafter"/>
</dbReference>
<evidence type="ECO:0000259" key="9">
    <source>
        <dbReference type="PROSITE" id="PS50261"/>
    </source>
</evidence>
<evidence type="ECO:0000256" key="2">
    <source>
        <dbReference type="ARBA" id="ARBA00022692"/>
    </source>
</evidence>
<dbReference type="KEGG" id="char:116223517"/>
<dbReference type="InterPro" id="IPR017981">
    <property type="entry name" value="GPCR_2-like_7TM"/>
</dbReference>
<dbReference type="InterPro" id="IPR046338">
    <property type="entry name" value="GAIN_dom_sf"/>
</dbReference>
<keyword evidence="5" id="KW-1015">Disulfide bond</keyword>
<dbReference type="PROSITE" id="PS50261">
    <property type="entry name" value="G_PROTEIN_RECEP_F2_4"/>
    <property type="match status" value="1"/>
</dbReference>
<dbReference type="GO" id="GO:0004930">
    <property type="term" value="F:G protein-coupled receptor activity"/>
    <property type="evidence" value="ECO:0007669"/>
    <property type="project" value="InterPro"/>
</dbReference>
<dbReference type="RefSeq" id="XP_031436418.1">
    <property type="nucleotide sequence ID" value="XM_031580558.2"/>
</dbReference>
<dbReference type="GeneID" id="116223517"/>
<evidence type="ECO:0000259" key="8">
    <source>
        <dbReference type="PROSITE" id="PS50221"/>
    </source>
</evidence>
<keyword evidence="2 6" id="KW-0812">Transmembrane</keyword>
<dbReference type="Pfam" id="PF01825">
    <property type="entry name" value="GPS"/>
    <property type="match status" value="1"/>
</dbReference>
<feature type="transmembrane region" description="Helical" evidence="6">
    <location>
        <begin position="465"/>
        <end position="482"/>
    </location>
</feature>
<keyword evidence="10" id="KW-1185">Reference proteome</keyword>
<dbReference type="OrthoDB" id="6134459at2759"/>
<accession>A0A6P8GAS9</accession>
<dbReference type="Proteomes" id="UP000515152">
    <property type="component" value="Chromosome 14"/>
</dbReference>
<feature type="transmembrane region" description="Helical" evidence="6">
    <location>
        <begin position="590"/>
        <end position="613"/>
    </location>
</feature>
<dbReference type="PANTHER" id="PTHR12011:SF474">
    <property type="entry name" value="ADHESION G PROTEIN-COUPLED RECEPTOR G11-RELATED"/>
    <property type="match status" value="1"/>
</dbReference>
<dbReference type="Pfam" id="PF00002">
    <property type="entry name" value="7tm_2"/>
    <property type="match status" value="1"/>
</dbReference>
<dbReference type="InterPro" id="IPR057244">
    <property type="entry name" value="GAIN_B"/>
</dbReference>
<feature type="domain" description="GAIN-B" evidence="8">
    <location>
        <begin position="266"/>
        <end position="418"/>
    </location>
</feature>
<organism evidence="10 11">
    <name type="scientific">Clupea harengus</name>
    <name type="common">Atlantic herring</name>
    <dbReference type="NCBI Taxonomy" id="7950"/>
    <lineage>
        <taxon>Eukaryota</taxon>
        <taxon>Metazoa</taxon>
        <taxon>Chordata</taxon>
        <taxon>Craniata</taxon>
        <taxon>Vertebrata</taxon>
        <taxon>Euteleostomi</taxon>
        <taxon>Actinopterygii</taxon>
        <taxon>Neopterygii</taxon>
        <taxon>Teleostei</taxon>
        <taxon>Clupei</taxon>
        <taxon>Clupeiformes</taxon>
        <taxon>Clupeoidei</taxon>
        <taxon>Clupeidae</taxon>
        <taxon>Clupea</taxon>
    </lineage>
</organism>
<feature type="transmembrane region" description="Helical" evidence="6">
    <location>
        <begin position="634"/>
        <end position="654"/>
    </location>
</feature>
<keyword evidence="7" id="KW-0732">Signal</keyword>
<evidence type="ECO:0000313" key="11">
    <source>
        <dbReference type="RefSeq" id="XP_031436418.1"/>
    </source>
</evidence>
<feature type="signal peptide" evidence="7">
    <location>
        <begin position="1"/>
        <end position="21"/>
    </location>
</feature>
<keyword evidence="4 6" id="KW-0472">Membrane</keyword>
<dbReference type="SMART" id="SM00303">
    <property type="entry name" value="GPS"/>
    <property type="match status" value="1"/>
</dbReference>
<evidence type="ECO:0000256" key="7">
    <source>
        <dbReference type="SAM" id="SignalP"/>
    </source>
</evidence>
<dbReference type="InterPro" id="IPR000203">
    <property type="entry name" value="GPS"/>
</dbReference>
<protein>
    <submittedName>
        <fullName evidence="11">Adhesion G-protein coupled receptor G2-like</fullName>
    </submittedName>
</protein>
<dbReference type="Gene3D" id="2.60.220.50">
    <property type="match status" value="1"/>
</dbReference>
<dbReference type="PANTHER" id="PTHR12011">
    <property type="entry name" value="ADHESION G-PROTEIN COUPLED RECEPTOR"/>
    <property type="match status" value="1"/>
</dbReference>
<dbReference type="Gene3D" id="1.20.1070.10">
    <property type="entry name" value="Rhodopsin 7-helix transmembrane proteins"/>
    <property type="match status" value="1"/>
</dbReference>
<dbReference type="PRINTS" id="PR00249">
    <property type="entry name" value="GPCRSECRETIN"/>
</dbReference>
<dbReference type="GO" id="GO:0007166">
    <property type="term" value="P:cell surface receptor signaling pathway"/>
    <property type="evidence" value="ECO:0007669"/>
    <property type="project" value="InterPro"/>
</dbReference>
<keyword evidence="3 6" id="KW-1133">Transmembrane helix</keyword>
<feature type="chain" id="PRO_5028485381" evidence="7">
    <location>
        <begin position="22"/>
        <end position="713"/>
    </location>
</feature>
<evidence type="ECO:0000256" key="3">
    <source>
        <dbReference type="ARBA" id="ARBA00022989"/>
    </source>
</evidence>
<dbReference type="GO" id="GO:0007189">
    <property type="term" value="P:adenylate cyclase-activating G protein-coupled receptor signaling pathway"/>
    <property type="evidence" value="ECO:0007669"/>
    <property type="project" value="TreeGrafter"/>
</dbReference>
<feature type="domain" description="G-protein coupled receptors family 2 profile 2" evidence="9">
    <location>
        <begin position="429"/>
        <end position="682"/>
    </location>
</feature>
<evidence type="ECO:0000313" key="10">
    <source>
        <dbReference type="Proteomes" id="UP000515152"/>
    </source>
</evidence>
<dbReference type="InterPro" id="IPR000832">
    <property type="entry name" value="GPCR_2_secretin-like"/>
</dbReference>
<feature type="transmembrane region" description="Helical" evidence="6">
    <location>
        <begin position="660"/>
        <end position="679"/>
    </location>
</feature>
<proteinExistence type="predicted"/>
<feature type="transmembrane region" description="Helical" evidence="6">
    <location>
        <begin position="502"/>
        <end position="524"/>
    </location>
</feature>